<accession>G0UMP6</accession>
<sequence length="136" mass="15785">MNSSFRALPFFFPLPCDNVSTLMDGNGFLSRCTFTFFFLLLLPILSLLLSLRFCFPWYSPRSIFPSYHGAVRRATEAGGDKKRCVFNSRAKRRDVVLQMSEPSTSSFALPCFFFFFSCIRTRREEMMRMRPVTLIA</sequence>
<dbReference type="EMBL" id="HE575318">
    <property type="protein sequence ID" value="CCC90454.1"/>
    <property type="molecule type" value="Genomic_DNA"/>
</dbReference>
<keyword evidence="1" id="KW-0812">Transmembrane</keyword>
<feature type="transmembrane region" description="Helical" evidence="1">
    <location>
        <begin position="36"/>
        <end position="58"/>
    </location>
</feature>
<evidence type="ECO:0000256" key="1">
    <source>
        <dbReference type="SAM" id="Phobius"/>
    </source>
</evidence>
<evidence type="ECO:0000313" key="2">
    <source>
        <dbReference type="EMBL" id="CCC90454.1"/>
    </source>
</evidence>
<keyword evidence="1" id="KW-0472">Membrane</keyword>
<protein>
    <submittedName>
        <fullName evidence="2">Uncharacterized protein</fullName>
    </submittedName>
</protein>
<dbReference type="AlphaFoldDB" id="G0UMP6"/>
<name>G0UMP6_TRYCI</name>
<keyword evidence="1" id="KW-1133">Transmembrane helix</keyword>
<organism evidence="2">
    <name type="scientific">Trypanosoma congolense (strain IL3000)</name>
    <dbReference type="NCBI Taxonomy" id="1068625"/>
    <lineage>
        <taxon>Eukaryota</taxon>
        <taxon>Discoba</taxon>
        <taxon>Euglenozoa</taxon>
        <taxon>Kinetoplastea</taxon>
        <taxon>Metakinetoplastina</taxon>
        <taxon>Trypanosomatida</taxon>
        <taxon>Trypanosomatidae</taxon>
        <taxon>Trypanosoma</taxon>
        <taxon>Nannomonas</taxon>
    </lineage>
</organism>
<reference evidence="2" key="1">
    <citation type="journal article" date="2012" name="Proc. Natl. Acad. Sci. U.S.A.">
        <title>Antigenic diversity is generated by distinct evolutionary mechanisms in African trypanosome species.</title>
        <authorList>
            <person name="Jackson A.P."/>
            <person name="Berry A."/>
            <person name="Aslett M."/>
            <person name="Allison H.C."/>
            <person name="Burton P."/>
            <person name="Vavrova-Anderson J."/>
            <person name="Brown R."/>
            <person name="Browne H."/>
            <person name="Corton N."/>
            <person name="Hauser H."/>
            <person name="Gamble J."/>
            <person name="Gilderthorp R."/>
            <person name="Marcello L."/>
            <person name="McQuillan J."/>
            <person name="Otto T.D."/>
            <person name="Quail M.A."/>
            <person name="Sanders M.J."/>
            <person name="van Tonder A."/>
            <person name="Ginger M.L."/>
            <person name="Field M.C."/>
            <person name="Barry J.D."/>
            <person name="Hertz-Fowler C."/>
            <person name="Berriman M."/>
        </authorList>
    </citation>
    <scope>NUCLEOTIDE SEQUENCE</scope>
    <source>
        <strain evidence="2">IL3000</strain>
    </source>
</reference>
<proteinExistence type="predicted"/>
<gene>
    <name evidence="2" type="ORF">TCIL3000_5_1570</name>
</gene>